<evidence type="ECO:0000256" key="2">
    <source>
        <dbReference type="ARBA" id="ARBA00022759"/>
    </source>
</evidence>
<keyword evidence="6" id="KW-1185">Reference proteome</keyword>
<protein>
    <submittedName>
        <fullName evidence="5">Thermonuclease family protein</fullName>
    </submittedName>
</protein>
<evidence type="ECO:0000256" key="1">
    <source>
        <dbReference type="ARBA" id="ARBA00022722"/>
    </source>
</evidence>
<proteinExistence type="predicted"/>
<dbReference type="InterPro" id="IPR016071">
    <property type="entry name" value="Staphylococal_nuclease_OB-fold"/>
</dbReference>
<dbReference type="RefSeq" id="WP_274150522.1">
    <property type="nucleotide sequence ID" value="NZ_CP117811.1"/>
</dbReference>
<dbReference type="EMBL" id="CP117811">
    <property type="protein sequence ID" value="WDE96456.1"/>
    <property type="molecule type" value="Genomic_DNA"/>
</dbReference>
<accession>A0ABY7VQJ0</accession>
<evidence type="ECO:0000256" key="3">
    <source>
        <dbReference type="ARBA" id="ARBA00022801"/>
    </source>
</evidence>
<feature type="domain" description="TNase-like" evidence="4">
    <location>
        <begin position="31"/>
        <end position="143"/>
    </location>
</feature>
<dbReference type="SMART" id="SM00318">
    <property type="entry name" value="SNc"/>
    <property type="match status" value="1"/>
</dbReference>
<keyword evidence="1" id="KW-0540">Nuclease</keyword>
<reference evidence="5 6" key="1">
    <citation type="submission" date="2023-02" db="EMBL/GenBank/DDBJ databases">
        <title>Genome sequence of Lentisphaera profundi SAORIC-696.</title>
        <authorList>
            <person name="Kim e."/>
            <person name="Cho J.-C."/>
            <person name="Choi A."/>
            <person name="Kang I."/>
        </authorList>
    </citation>
    <scope>NUCLEOTIDE SEQUENCE [LARGE SCALE GENOMIC DNA]</scope>
    <source>
        <strain evidence="5 6">SAORIC-696</strain>
    </source>
</reference>
<organism evidence="5 6">
    <name type="scientific">Lentisphaera profundi</name>
    <dbReference type="NCBI Taxonomy" id="1658616"/>
    <lineage>
        <taxon>Bacteria</taxon>
        <taxon>Pseudomonadati</taxon>
        <taxon>Lentisphaerota</taxon>
        <taxon>Lentisphaeria</taxon>
        <taxon>Lentisphaerales</taxon>
        <taxon>Lentisphaeraceae</taxon>
        <taxon>Lentisphaera</taxon>
    </lineage>
</organism>
<dbReference type="PROSITE" id="PS50830">
    <property type="entry name" value="TNASE_3"/>
    <property type="match status" value="1"/>
</dbReference>
<evidence type="ECO:0000313" key="6">
    <source>
        <dbReference type="Proteomes" id="UP001214250"/>
    </source>
</evidence>
<keyword evidence="3" id="KW-0378">Hydrolase</keyword>
<evidence type="ECO:0000259" key="4">
    <source>
        <dbReference type="PROSITE" id="PS50830"/>
    </source>
</evidence>
<dbReference type="PANTHER" id="PTHR12302:SF3">
    <property type="entry name" value="SERINE_THREONINE-PROTEIN KINASE 31"/>
    <property type="match status" value="1"/>
</dbReference>
<gene>
    <name evidence="5" type="ORF">PQO03_00565</name>
</gene>
<dbReference type="Pfam" id="PF00565">
    <property type="entry name" value="SNase"/>
    <property type="match status" value="1"/>
</dbReference>
<dbReference type="Proteomes" id="UP001214250">
    <property type="component" value="Chromosome 1"/>
</dbReference>
<keyword evidence="2" id="KW-0255">Endonuclease</keyword>
<dbReference type="SUPFAM" id="SSF50199">
    <property type="entry name" value="Staphylococcal nuclease"/>
    <property type="match status" value="1"/>
</dbReference>
<dbReference type="InterPro" id="IPR035437">
    <property type="entry name" value="SNase_OB-fold_sf"/>
</dbReference>
<evidence type="ECO:0000313" key="5">
    <source>
        <dbReference type="EMBL" id="WDE96456.1"/>
    </source>
</evidence>
<sequence length="158" mass="18431">MPYILMIFAFIAICSGDEQKQISFLAKAGFIPDGDSIFVKGGAYDGKALRLKGIDAPERSQPYSTKSKLALLKKVNKQKFRVLIHDKDKYDRFLVTIYIGERNINKEMVEEGWAWAYRYKGVTELYEAEMKKAQQRKLGLWKELEPEAPWDFRRKKKN</sequence>
<dbReference type="PANTHER" id="PTHR12302">
    <property type="entry name" value="EBNA2 BINDING PROTEIN P100"/>
    <property type="match status" value="1"/>
</dbReference>
<name>A0ABY7VQJ0_9BACT</name>
<dbReference type="Gene3D" id="2.40.50.90">
    <property type="match status" value="1"/>
</dbReference>